<keyword evidence="3" id="KW-1185">Reference proteome</keyword>
<dbReference type="InterPro" id="IPR053163">
    <property type="entry name" value="HTH-type_regulator_Rgg"/>
</dbReference>
<gene>
    <name evidence="2" type="ORF">CBF28_07535</name>
</gene>
<dbReference type="PROSITE" id="PS50943">
    <property type="entry name" value="HTH_CROC1"/>
    <property type="match status" value="1"/>
</dbReference>
<evidence type="ECO:0000313" key="3">
    <source>
        <dbReference type="Proteomes" id="UP000288028"/>
    </source>
</evidence>
<evidence type="ECO:0000313" key="2">
    <source>
        <dbReference type="EMBL" id="RSU14913.1"/>
    </source>
</evidence>
<dbReference type="GO" id="GO:0003677">
    <property type="term" value="F:DNA binding"/>
    <property type="evidence" value="ECO:0007669"/>
    <property type="project" value="InterPro"/>
</dbReference>
<dbReference type="RefSeq" id="WP_126793606.1">
    <property type="nucleotide sequence ID" value="NZ_CP060720.1"/>
</dbReference>
<sequence>MIDDGQIFKTIRKSRNISQNEISKGELSRTTISKFENNKVTLSATNFHFLLDSLDISVEEFNYIKNDYSYKRKEEIIVLFNQLFSNADNYNIEKLIVLCEEYLKENYSKSVQCILNTLFALKHLNISENKLNCHSKIYVADVWNILSDIDSWTLLDLKIINCCLYFFEPNTYIHISDQVIKTLDKYKNFTNIIVLEISIYLNLTMLFLLENNLEYAKKFVKIALKKAYKSKRIDYIATASIRYGIIFNNESEIEKGLNLLNILDDDNLSIPIKKEIKLFKNNDLSHP</sequence>
<accession>A0A430B3L1</accession>
<protein>
    <recommendedName>
        <fullName evidence="1">HTH cro/C1-type domain-containing protein</fullName>
    </recommendedName>
</protein>
<dbReference type="OrthoDB" id="2360592at2"/>
<dbReference type="SUPFAM" id="SSF47413">
    <property type="entry name" value="lambda repressor-like DNA-binding domains"/>
    <property type="match status" value="1"/>
</dbReference>
<dbReference type="InterPro" id="IPR011990">
    <property type="entry name" value="TPR-like_helical_dom_sf"/>
</dbReference>
<dbReference type="InterPro" id="IPR001387">
    <property type="entry name" value="Cro/C1-type_HTH"/>
</dbReference>
<dbReference type="Proteomes" id="UP000288028">
    <property type="component" value="Unassembled WGS sequence"/>
</dbReference>
<dbReference type="InterPro" id="IPR010982">
    <property type="entry name" value="Lambda_DNA-bd_dom_sf"/>
</dbReference>
<comment type="caution">
    <text evidence="2">The sequence shown here is derived from an EMBL/GenBank/DDBJ whole genome shotgun (WGS) entry which is preliminary data.</text>
</comment>
<proteinExistence type="predicted"/>
<evidence type="ECO:0000259" key="1">
    <source>
        <dbReference type="PROSITE" id="PS50943"/>
    </source>
</evidence>
<dbReference type="SMART" id="SM00530">
    <property type="entry name" value="HTH_XRE"/>
    <property type="match status" value="1"/>
</dbReference>
<dbReference type="CDD" id="cd00093">
    <property type="entry name" value="HTH_XRE"/>
    <property type="match status" value="1"/>
</dbReference>
<reference evidence="2 3" key="1">
    <citation type="submission" date="2017-05" db="EMBL/GenBank/DDBJ databases">
        <title>Vagococcus spp. assemblies.</title>
        <authorList>
            <person name="Gulvik C.A."/>
        </authorList>
    </citation>
    <scope>NUCLEOTIDE SEQUENCE [LARGE SCALE GENOMIC DNA]</scope>
    <source>
        <strain evidence="2 3">SS1714</strain>
    </source>
</reference>
<dbReference type="AlphaFoldDB" id="A0A430B3L1"/>
<dbReference type="PANTHER" id="PTHR37038:SF13">
    <property type="entry name" value="HTH CRO_C1-TYPE DOMAIN-CONTAINING PROTEIN"/>
    <property type="match status" value="1"/>
</dbReference>
<dbReference type="NCBIfam" id="TIGR01716">
    <property type="entry name" value="RGG_Cterm"/>
    <property type="match status" value="1"/>
</dbReference>
<dbReference type="InterPro" id="IPR010057">
    <property type="entry name" value="Transcription_activator_Rgg_C"/>
</dbReference>
<feature type="domain" description="HTH cro/C1-type" evidence="1">
    <location>
        <begin position="8"/>
        <end position="61"/>
    </location>
</feature>
<dbReference type="Gene3D" id="1.25.40.10">
    <property type="entry name" value="Tetratricopeptide repeat domain"/>
    <property type="match status" value="1"/>
</dbReference>
<dbReference type="PANTHER" id="PTHR37038">
    <property type="entry name" value="TRANSCRIPTIONAL REGULATOR-RELATED"/>
    <property type="match status" value="1"/>
</dbReference>
<dbReference type="EMBL" id="NGKB01000006">
    <property type="protein sequence ID" value="RSU14913.1"/>
    <property type="molecule type" value="Genomic_DNA"/>
</dbReference>
<name>A0A430B3L1_9ENTE</name>
<dbReference type="Pfam" id="PF01381">
    <property type="entry name" value="HTH_3"/>
    <property type="match status" value="1"/>
</dbReference>
<dbReference type="Pfam" id="PF21259">
    <property type="entry name" value="Rgg_C"/>
    <property type="match status" value="1"/>
</dbReference>
<organism evidence="2 3">
    <name type="scientific">Vagococcus carniphilus</name>
    <dbReference type="NCBI Taxonomy" id="218144"/>
    <lineage>
        <taxon>Bacteria</taxon>
        <taxon>Bacillati</taxon>
        <taxon>Bacillota</taxon>
        <taxon>Bacilli</taxon>
        <taxon>Lactobacillales</taxon>
        <taxon>Enterococcaceae</taxon>
        <taxon>Vagococcus</taxon>
    </lineage>
</organism>
<dbReference type="GeneID" id="95579570"/>